<accession>A0ABQ3AVZ4</accession>
<protein>
    <submittedName>
        <fullName evidence="2">Uncharacterized protein</fullName>
    </submittedName>
</protein>
<organism evidence="2 3">
    <name type="scientific">Streptomyces xanthochromogenes</name>
    <dbReference type="NCBI Taxonomy" id="67384"/>
    <lineage>
        <taxon>Bacteria</taxon>
        <taxon>Bacillati</taxon>
        <taxon>Actinomycetota</taxon>
        <taxon>Actinomycetes</taxon>
        <taxon>Kitasatosporales</taxon>
        <taxon>Streptomycetaceae</taxon>
        <taxon>Streptomyces</taxon>
    </lineage>
</organism>
<proteinExistence type="predicted"/>
<reference evidence="3" key="1">
    <citation type="journal article" date="2019" name="Int. J. Syst. Evol. Microbiol.">
        <title>The Global Catalogue of Microorganisms (GCM) 10K type strain sequencing project: providing services to taxonomists for standard genome sequencing and annotation.</title>
        <authorList>
            <consortium name="The Broad Institute Genomics Platform"/>
            <consortium name="The Broad Institute Genome Sequencing Center for Infectious Disease"/>
            <person name="Wu L."/>
            <person name="Ma J."/>
        </authorList>
    </citation>
    <scope>NUCLEOTIDE SEQUENCE [LARGE SCALE GENOMIC DNA]</scope>
    <source>
        <strain evidence="3">JCM 4594</strain>
    </source>
</reference>
<feature type="region of interest" description="Disordered" evidence="1">
    <location>
        <begin position="1"/>
        <end position="40"/>
    </location>
</feature>
<dbReference type="EMBL" id="BMUU01000018">
    <property type="protein sequence ID" value="GGY65852.1"/>
    <property type="molecule type" value="Genomic_DNA"/>
</dbReference>
<keyword evidence="3" id="KW-1185">Reference proteome</keyword>
<feature type="compositionally biased region" description="Low complexity" evidence="1">
    <location>
        <begin position="1"/>
        <end position="22"/>
    </location>
</feature>
<name>A0ABQ3AVZ4_9ACTN</name>
<evidence type="ECO:0000313" key="2">
    <source>
        <dbReference type="EMBL" id="GGY65852.1"/>
    </source>
</evidence>
<feature type="compositionally biased region" description="Low complexity" evidence="1">
    <location>
        <begin position="29"/>
        <end position="40"/>
    </location>
</feature>
<sequence>MSVSAPGVAAEAVAADSAGAPGVEEHPAHTSAAKAPAPATGTLRKLRMSCAPALVVPGPRGTESRMYVARLCR</sequence>
<comment type="caution">
    <text evidence="2">The sequence shown here is derived from an EMBL/GenBank/DDBJ whole genome shotgun (WGS) entry which is preliminary data.</text>
</comment>
<evidence type="ECO:0000256" key="1">
    <source>
        <dbReference type="SAM" id="MobiDB-lite"/>
    </source>
</evidence>
<gene>
    <name evidence="2" type="ORF">GCM10010326_70580</name>
</gene>
<dbReference type="Proteomes" id="UP000600946">
    <property type="component" value="Unassembled WGS sequence"/>
</dbReference>
<evidence type="ECO:0000313" key="3">
    <source>
        <dbReference type="Proteomes" id="UP000600946"/>
    </source>
</evidence>